<dbReference type="EMBL" id="VSRR010010247">
    <property type="protein sequence ID" value="MPC51544.1"/>
    <property type="molecule type" value="Genomic_DNA"/>
</dbReference>
<accession>A0A5B7G4Y0</accession>
<sequence>MQVFPLVLAGRGERRVRGRKERGKREMRGIAALPLTLVLSRLALFSRSICSSPQPSPYVLLPAHHHRAHLLTSATGPPHLKTLASFLRLT</sequence>
<proteinExistence type="predicted"/>
<protein>
    <submittedName>
        <fullName evidence="1">Uncharacterized protein</fullName>
    </submittedName>
</protein>
<name>A0A5B7G4Y0_PORTR</name>
<organism evidence="1 2">
    <name type="scientific">Portunus trituberculatus</name>
    <name type="common">Swimming crab</name>
    <name type="synonym">Neptunus trituberculatus</name>
    <dbReference type="NCBI Taxonomy" id="210409"/>
    <lineage>
        <taxon>Eukaryota</taxon>
        <taxon>Metazoa</taxon>
        <taxon>Ecdysozoa</taxon>
        <taxon>Arthropoda</taxon>
        <taxon>Crustacea</taxon>
        <taxon>Multicrustacea</taxon>
        <taxon>Malacostraca</taxon>
        <taxon>Eumalacostraca</taxon>
        <taxon>Eucarida</taxon>
        <taxon>Decapoda</taxon>
        <taxon>Pleocyemata</taxon>
        <taxon>Brachyura</taxon>
        <taxon>Eubrachyura</taxon>
        <taxon>Portunoidea</taxon>
        <taxon>Portunidae</taxon>
        <taxon>Portuninae</taxon>
        <taxon>Portunus</taxon>
    </lineage>
</organism>
<dbReference type="AlphaFoldDB" id="A0A5B7G4Y0"/>
<dbReference type="Proteomes" id="UP000324222">
    <property type="component" value="Unassembled WGS sequence"/>
</dbReference>
<evidence type="ECO:0000313" key="2">
    <source>
        <dbReference type="Proteomes" id="UP000324222"/>
    </source>
</evidence>
<gene>
    <name evidence="1" type="ORF">E2C01_045392</name>
</gene>
<keyword evidence="2" id="KW-1185">Reference proteome</keyword>
<comment type="caution">
    <text evidence="1">The sequence shown here is derived from an EMBL/GenBank/DDBJ whole genome shotgun (WGS) entry which is preliminary data.</text>
</comment>
<reference evidence="1 2" key="1">
    <citation type="submission" date="2019-05" db="EMBL/GenBank/DDBJ databases">
        <title>Another draft genome of Portunus trituberculatus and its Hox gene families provides insights of decapod evolution.</title>
        <authorList>
            <person name="Jeong J.-H."/>
            <person name="Song I."/>
            <person name="Kim S."/>
            <person name="Choi T."/>
            <person name="Kim D."/>
            <person name="Ryu S."/>
            <person name="Kim W."/>
        </authorList>
    </citation>
    <scope>NUCLEOTIDE SEQUENCE [LARGE SCALE GENOMIC DNA]</scope>
    <source>
        <tissue evidence="1">Muscle</tissue>
    </source>
</reference>
<evidence type="ECO:0000313" key="1">
    <source>
        <dbReference type="EMBL" id="MPC51544.1"/>
    </source>
</evidence>